<protein>
    <recommendedName>
        <fullName evidence="4">SnoaL-like domain-containing protein</fullName>
    </recommendedName>
</protein>
<name>A0A6A6BIH1_9PEZI</name>
<dbReference type="InterPro" id="IPR050977">
    <property type="entry name" value="Fungal_Meroterpenoid_Isomerase"/>
</dbReference>
<organism evidence="2 3">
    <name type="scientific">Aplosporella prunicola CBS 121167</name>
    <dbReference type="NCBI Taxonomy" id="1176127"/>
    <lineage>
        <taxon>Eukaryota</taxon>
        <taxon>Fungi</taxon>
        <taxon>Dikarya</taxon>
        <taxon>Ascomycota</taxon>
        <taxon>Pezizomycotina</taxon>
        <taxon>Dothideomycetes</taxon>
        <taxon>Dothideomycetes incertae sedis</taxon>
        <taxon>Botryosphaeriales</taxon>
        <taxon>Aplosporellaceae</taxon>
        <taxon>Aplosporella</taxon>
    </lineage>
</organism>
<dbReference type="EMBL" id="ML995481">
    <property type="protein sequence ID" value="KAF2143942.1"/>
    <property type="molecule type" value="Genomic_DNA"/>
</dbReference>
<dbReference type="AlphaFoldDB" id="A0A6A6BIH1"/>
<evidence type="ECO:0000313" key="3">
    <source>
        <dbReference type="Proteomes" id="UP000799438"/>
    </source>
</evidence>
<dbReference type="OrthoDB" id="3758478at2759"/>
<dbReference type="Gene3D" id="3.10.450.50">
    <property type="match status" value="1"/>
</dbReference>
<reference evidence="2" key="1">
    <citation type="journal article" date="2020" name="Stud. Mycol.">
        <title>101 Dothideomycetes genomes: a test case for predicting lifestyles and emergence of pathogens.</title>
        <authorList>
            <person name="Haridas S."/>
            <person name="Albert R."/>
            <person name="Binder M."/>
            <person name="Bloem J."/>
            <person name="Labutti K."/>
            <person name="Salamov A."/>
            <person name="Andreopoulos B."/>
            <person name="Baker S."/>
            <person name="Barry K."/>
            <person name="Bills G."/>
            <person name="Bluhm B."/>
            <person name="Cannon C."/>
            <person name="Castanera R."/>
            <person name="Culley D."/>
            <person name="Daum C."/>
            <person name="Ezra D."/>
            <person name="Gonzalez J."/>
            <person name="Henrissat B."/>
            <person name="Kuo A."/>
            <person name="Liang C."/>
            <person name="Lipzen A."/>
            <person name="Lutzoni F."/>
            <person name="Magnuson J."/>
            <person name="Mondo S."/>
            <person name="Nolan M."/>
            <person name="Ohm R."/>
            <person name="Pangilinan J."/>
            <person name="Park H.-J."/>
            <person name="Ramirez L."/>
            <person name="Alfaro M."/>
            <person name="Sun H."/>
            <person name="Tritt A."/>
            <person name="Yoshinaga Y."/>
            <person name="Zwiers L.-H."/>
            <person name="Turgeon B."/>
            <person name="Goodwin S."/>
            <person name="Spatafora J."/>
            <person name="Crous P."/>
            <person name="Grigoriev I."/>
        </authorList>
    </citation>
    <scope>NUCLEOTIDE SEQUENCE</scope>
    <source>
        <strain evidence="2">CBS 121167</strain>
    </source>
</reference>
<evidence type="ECO:0000256" key="1">
    <source>
        <dbReference type="SAM" id="MobiDB-lite"/>
    </source>
</evidence>
<dbReference type="GeneID" id="54294203"/>
<accession>A0A6A6BIH1</accession>
<evidence type="ECO:0008006" key="4">
    <source>
        <dbReference type="Google" id="ProtNLM"/>
    </source>
</evidence>
<dbReference type="PANTHER" id="PTHR39598:SF1">
    <property type="entry name" value="AUSTINOID BIOSYNTHESIS CLUSTERS PROTEIN F-RELATED"/>
    <property type="match status" value="1"/>
</dbReference>
<gene>
    <name evidence="2" type="ORF">K452DRAFT_224744</name>
</gene>
<dbReference type="RefSeq" id="XP_033399654.1">
    <property type="nucleotide sequence ID" value="XM_033536707.1"/>
</dbReference>
<sequence>MTKQRQTALAAVDAVNRLDGQAILRMRSPLCNREIYPSSIQARPQDDAAVLRTINLFRNLFKEVHLNVDDIVEDIPAHKICLWITSRGTTVSGPFQNESVWLMEFNNAGTEIIRWKEFVDSFVTKKFFPEVMATEHEDLDEDATRSDSKVSAGSSQHSNISTRGSSTSLSTSSRGLMRSPSQTPCTIKGNGRTLGEFR</sequence>
<feature type="compositionally biased region" description="Low complexity" evidence="1">
    <location>
        <begin position="161"/>
        <end position="179"/>
    </location>
</feature>
<feature type="compositionally biased region" description="Polar residues" evidence="1">
    <location>
        <begin position="149"/>
        <end position="160"/>
    </location>
</feature>
<proteinExistence type="predicted"/>
<evidence type="ECO:0000313" key="2">
    <source>
        <dbReference type="EMBL" id="KAF2143942.1"/>
    </source>
</evidence>
<feature type="region of interest" description="Disordered" evidence="1">
    <location>
        <begin position="138"/>
        <end position="198"/>
    </location>
</feature>
<dbReference type="Proteomes" id="UP000799438">
    <property type="component" value="Unassembled WGS sequence"/>
</dbReference>
<keyword evidence="3" id="KW-1185">Reference proteome</keyword>
<dbReference type="PANTHER" id="PTHR39598">
    <property type="entry name" value="AUSTINOL SYNTHESIS PROTEIN F-RELATED"/>
    <property type="match status" value="1"/>
</dbReference>